<dbReference type="OrthoDB" id="7062407at2"/>
<keyword evidence="2" id="KW-1185">Reference proteome</keyword>
<evidence type="ECO:0000313" key="2">
    <source>
        <dbReference type="Proteomes" id="UP000243900"/>
    </source>
</evidence>
<dbReference type="RefSeq" id="WP_105193202.1">
    <property type="nucleotide sequence ID" value="NZ_PTQZ01000259.1"/>
</dbReference>
<dbReference type="AlphaFoldDB" id="A0A2P6AQV1"/>
<proteinExistence type="predicted"/>
<dbReference type="Proteomes" id="UP000243900">
    <property type="component" value="Unassembled WGS sequence"/>
</dbReference>
<name>A0A2P6AQV1_9GAMM</name>
<gene>
    <name evidence="1" type="ORF">C5O18_08765</name>
</gene>
<protein>
    <submittedName>
        <fullName evidence="1">Uncharacterized protein</fullName>
    </submittedName>
</protein>
<evidence type="ECO:0000313" key="1">
    <source>
        <dbReference type="EMBL" id="PQA32676.1"/>
    </source>
</evidence>
<feature type="non-terminal residue" evidence="1">
    <location>
        <position position="1"/>
    </location>
</feature>
<organism evidence="1 2">
    <name type="scientific">Amnimonas aquatica</name>
    <dbReference type="NCBI Taxonomy" id="2094561"/>
    <lineage>
        <taxon>Bacteria</taxon>
        <taxon>Pseudomonadati</taxon>
        <taxon>Pseudomonadota</taxon>
        <taxon>Gammaproteobacteria</taxon>
        <taxon>Moraxellales</taxon>
        <taxon>Moraxellaceae</taxon>
        <taxon>Amnimonas</taxon>
    </lineage>
</organism>
<accession>A0A2P6AQV1</accession>
<comment type="caution">
    <text evidence="1">The sequence shown here is derived from an EMBL/GenBank/DDBJ whole genome shotgun (WGS) entry which is preliminary data.</text>
</comment>
<reference evidence="2" key="1">
    <citation type="submission" date="2018-02" db="EMBL/GenBank/DDBJ databases">
        <title>Genome sequencing of Solimonas sp. HR-BB.</title>
        <authorList>
            <person name="Lee Y."/>
            <person name="Jeon C.O."/>
        </authorList>
    </citation>
    <scope>NUCLEOTIDE SEQUENCE [LARGE SCALE GENOMIC DNA]</scope>
    <source>
        <strain evidence="2">HR-E</strain>
    </source>
</reference>
<dbReference type="InterPro" id="IPR019639">
    <property type="entry name" value="DUF2505"/>
</dbReference>
<dbReference type="EMBL" id="PTQZ01000259">
    <property type="protein sequence ID" value="PQA32676.1"/>
    <property type="molecule type" value="Genomic_DNA"/>
</dbReference>
<dbReference type="Pfam" id="PF10698">
    <property type="entry name" value="DUF2505"/>
    <property type="match status" value="1"/>
</dbReference>
<sequence>NGRLSDIRPLLATPEFHLAVCHKVPSENLKIVSSILDGDRYTLAREHNLDVNIPELAKRFLQGAFKLWRDDEWSLGTLSCRSRFRMNMPAEFRCTTRLQESSHGLEVHHEWEVDVRVPLIHDVLARHAESEIRRFNAIELEVMRAEVALHTSGRRSP</sequence>